<evidence type="ECO:0000256" key="2">
    <source>
        <dbReference type="ARBA" id="ARBA00022692"/>
    </source>
</evidence>
<name>A0ABV7YMY1_9ACTN</name>
<feature type="transmembrane region" description="Helical" evidence="5">
    <location>
        <begin position="173"/>
        <end position="194"/>
    </location>
</feature>
<reference evidence="8" key="1">
    <citation type="journal article" date="2019" name="Int. J. Syst. Evol. Microbiol.">
        <title>The Global Catalogue of Microorganisms (GCM) 10K type strain sequencing project: providing services to taxonomists for standard genome sequencing and annotation.</title>
        <authorList>
            <consortium name="The Broad Institute Genomics Platform"/>
            <consortium name="The Broad Institute Genome Sequencing Center for Infectious Disease"/>
            <person name="Wu L."/>
            <person name="Ma J."/>
        </authorList>
    </citation>
    <scope>NUCLEOTIDE SEQUENCE [LARGE SCALE GENOMIC DNA]</scope>
    <source>
        <strain evidence="8">CGMCC 4.7241</strain>
    </source>
</reference>
<keyword evidence="4 5" id="KW-0472">Membrane</keyword>
<evidence type="ECO:0000259" key="6">
    <source>
        <dbReference type="Pfam" id="PF08044"/>
    </source>
</evidence>
<evidence type="ECO:0000256" key="5">
    <source>
        <dbReference type="SAM" id="Phobius"/>
    </source>
</evidence>
<keyword evidence="2 5" id="KW-0812">Transmembrane</keyword>
<evidence type="ECO:0000256" key="4">
    <source>
        <dbReference type="ARBA" id="ARBA00023136"/>
    </source>
</evidence>
<dbReference type="Pfam" id="PF09685">
    <property type="entry name" value="MamF_MmsF"/>
    <property type="match status" value="1"/>
</dbReference>
<feature type="transmembrane region" description="Helical" evidence="5">
    <location>
        <begin position="101"/>
        <end position="123"/>
    </location>
</feature>
<sequence>MTPAPASPYASADALRVSDTERDRAVDMLQTAFAEGRIDHAELDHRVEGALAAVNRADLSTALRGLPLGHPAAAQSTQAVSAHLGATAGPVGPAPTGDERAVALAAHWLGFFTLFIGPALIAASKGKTSRFVRQQAMEAVNFQVTFLGANIVLGVATAFTFGIAGLLFVPLAFIWFILMGVGGLSAAAGNRFTYPWNVRLFS</sequence>
<feature type="transmembrane region" description="Helical" evidence="5">
    <location>
        <begin position="144"/>
        <end position="167"/>
    </location>
</feature>
<dbReference type="Proteomes" id="UP001595699">
    <property type="component" value="Unassembled WGS sequence"/>
</dbReference>
<organism evidence="7 8">
    <name type="scientific">Tenggerimyces flavus</name>
    <dbReference type="NCBI Taxonomy" id="1708749"/>
    <lineage>
        <taxon>Bacteria</taxon>
        <taxon>Bacillati</taxon>
        <taxon>Actinomycetota</taxon>
        <taxon>Actinomycetes</taxon>
        <taxon>Propionibacteriales</taxon>
        <taxon>Nocardioidaceae</taxon>
        <taxon>Tenggerimyces</taxon>
    </lineage>
</organism>
<feature type="domain" description="DUF1707" evidence="6">
    <location>
        <begin position="15"/>
        <end position="67"/>
    </location>
</feature>
<dbReference type="PANTHER" id="PTHR40763">
    <property type="entry name" value="MEMBRANE PROTEIN-RELATED"/>
    <property type="match status" value="1"/>
</dbReference>
<evidence type="ECO:0000313" key="8">
    <source>
        <dbReference type="Proteomes" id="UP001595699"/>
    </source>
</evidence>
<dbReference type="RefSeq" id="WP_205118028.1">
    <property type="nucleotide sequence ID" value="NZ_JAFBCM010000001.1"/>
</dbReference>
<comment type="caution">
    <text evidence="7">The sequence shown here is derived from an EMBL/GenBank/DDBJ whole genome shotgun (WGS) entry which is preliminary data.</text>
</comment>
<dbReference type="Pfam" id="PF08044">
    <property type="entry name" value="DUF1707"/>
    <property type="match status" value="1"/>
</dbReference>
<evidence type="ECO:0000256" key="1">
    <source>
        <dbReference type="ARBA" id="ARBA00004141"/>
    </source>
</evidence>
<dbReference type="PANTHER" id="PTHR40763:SF4">
    <property type="entry name" value="DUF1707 DOMAIN-CONTAINING PROTEIN"/>
    <property type="match status" value="1"/>
</dbReference>
<keyword evidence="3 5" id="KW-1133">Transmembrane helix</keyword>
<protein>
    <submittedName>
        <fullName evidence="7">DUF1707 and DUF4870 domain-containing protein</fullName>
    </submittedName>
</protein>
<gene>
    <name evidence="7" type="ORF">ACFOUW_37360</name>
</gene>
<evidence type="ECO:0000256" key="3">
    <source>
        <dbReference type="ARBA" id="ARBA00022989"/>
    </source>
</evidence>
<proteinExistence type="predicted"/>
<dbReference type="InterPro" id="IPR019109">
    <property type="entry name" value="MamF_MmsF"/>
</dbReference>
<keyword evidence="8" id="KW-1185">Reference proteome</keyword>
<dbReference type="EMBL" id="JBHRZH010000056">
    <property type="protein sequence ID" value="MFC3766546.1"/>
    <property type="molecule type" value="Genomic_DNA"/>
</dbReference>
<dbReference type="InterPro" id="IPR012551">
    <property type="entry name" value="DUF1707_SHOCT-like"/>
</dbReference>
<comment type="subcellular location">
    <subcellularLocation>
        <location evidence="1">Membrane</location>
        <topology evidence="1">Multi-pass membrane protein</topology>
    </subcellularLocation>
</comment>
<evidence type="ECO:0000313" key="7">
    <source>
        <dbReference type="EMBL" id="MFC3766546.1"/>
    </source>
</evidence>
<accession>A0ABV7YMY1</accession>